<dbReference type="AlphaFoldDB" id="T0J094"/>
<organism evidence="1 2">
    <name type="scientific">Sphingobium ummariense RL-3</name>
    <dbReference type="NCBI Taxonomy" id="1346791"/>
    <lineage>
        <taxon>Bacteria</taxon>
        <taxon>Pseudomonadati</taxon>
        <taxon>Pseudomonadota</taxon>
        <taxon>Alphaproteobacteria</taxon>
        <taxon>Sphingomonadales</taxon>
        <taxon>Sphingomonadaceae</taxon>
        <taxon>Sphingobium</taxon>
    </lineage>
</organism>
<proteinExistence type="predicted"/>
<comment type="caution">
    <text evidence="1">The sequence shown here is derived from an EMBL/GenBank/DDBJ whole genome shotgun (WGS) entry which is preliminary data.</text>
</comment>
<accession>T0J094</accession>
<sequence>MIEEASAPGMDETTRAALCDAAAGAAEAVVGQWLAGFRLNAARSRAAAVLLDGAPITISFDPARWYGPDA</sequence>
<dbReference type="Proteomes" id="UP000015523">
    <property type="component" value="Unassembled WGS sequence"/>
</dbReference>
<protein>
    <submittedName>
        <fullName evidence="1">Uncharacterized protein</fullName>
    </submittedName>
</protein>
<name>T0J094_9SPHN</name>
<dbReference type="EMBL" id="AUWY01000101">
    <property type="protein sequence ID" value="EQB31411.1"/>
    <property type="molecule type" value="Genomic_DNA"/>
</dbReference>
<keyword evidence="2" id="KW-1185">Reference proteome</keyword>
<gene>
    <name evidence="1" type="ORF">M529_14780</name>
</gene>
<dbReference type="RefSeq" id="WP_021318709.1">
    <property type="nucleotide sequence ID" value="NZ_AUWY01000101.1"/>
</dbReference>
<evidence type="ECO:0000313" key="2">
    <source>
        <dbReference type="Proteomes" id="UP000015523"/>
    </source>
</evidence>
<dbReference type="STRING" id="1346791.M529_14780"/>
<reference evidence="1 2" key="1">
    <citation type="journal article" date="2013" name="Genome Announc.">
        <title>Draft Genome Sequence of Sphingobium ummariense Strain RL-3, a Hexachlorocyclohexane-Degrading Bacterium.</title>
        <authorList>
            <person name="Kohli P."/>
            <person name="Dua A."/>
            <person name="Sangwan N."/>
            <person name="Oldach P."/>
            <person name="Khurana J.P."/>
            <person name="Lal R."/>
        </authorList>
    </citation>
    <scope>NUCLEOTIDE SEQUENCE [LARGE SCALE GENOMIC DNA]</scope>
    <source>
        <strain evidence="1 2">RL-3</strain>
    </source>
</reference>
<dbReference type="PATRIC" id="fig|1346791.3.peg.2845"/>
<evidence type="ECO:0000313" key="1">
    <source>
        <dbReference type="EMBL" id="EQB31411.1"/>
    </source>
</evidence>